<keyword evidence="7" id="KW-1185">Reference proteome</keyword>
<evidence type="ECO:0000256" key="1">
    <source>
        <dbReference type="ARBA" id="ARBA00007118"/>
    </source>
</evidence>
<evidence type="ECO:0000313" key="6">
    <source>
        <dbReference type="Proteomes" id="UP000594771"/>
    </source>
</evidence>
<keyword evidence="2" id="KW-0560">Oxidoreductase</keyword>
<name>A0A0X8FFV3_9LACT</name>
<dbReference type="Pfam" id="PF00881">
    <property type="entry name" value="Nitroreductase"/>
    <property type="match status" value="1"/>
</dbReference>
<evidence type="ECO:0000256" key="2">
    <source>
        <dbReference type="ARBA" id="ARBA00023002"/>
    </source>
</evidence>
<evidence type="ECO:0000313" key="4">
    <source>
        <dbReference type="EMBL" id="MCY3052979.1"/>
    </source>
</evidence>
<evidence type="ECO:0000313" key="7">
    <source>
        <dbReference type="Proteomes" id="UP001069145"/>
    </source>
</evidence>
<dbReference type="KEGG" id="aun:AWM73_08310"/>
<evidence type="ECO:0000259" key="3">
    <source>
        <dbReference type="Pfam" id="PF00881"/>
    </source>
</evidence>
<dbReference type="OrthoDB" id="9782629at2"/>
<dbReference type="AlphaFoldDB" id="A0A0X8FFV3"/>
<dbReference type="EMBL" id="JAOTML010000002">
    <property type="protein sequence ID" value="MCY3052979.1"/>
    <property type="molecule type" value="Genomic_DNA"/>
</dbReference>
<protein>
    <submittedName>
        <fullName evidence="5">Nitroreductase family protein</fullName>
    </submittedName>
</protein>
<feature type="domain" description="Nitroreductase" evidence="3">
    <location>
        <begin position="14"/>
        <end position="192"/>
    </location>
</feature>
<dbReference type="SUPFAM" id="SSF55469">
    <property type="entry name" value="FMN-dependent nitroreductase-like"/>
    <property type="match status" value="1"/>
</dbReference>
<reference evidence="5 6" key="1">
    <citation type="submission" date="2020-12" db="EMBL/GenBank/DDBJ databases">
        <title>FDA dAtabase for Regulatory Grade micrObial Sequences (FDA-ARGOS): Supporting development and validation of Infectious Disease Dx tests.</title>
        <authorList>
            <person name="Sproer C."/>
            <person name="Gronow S."/>
            <person name="Severitt S."/>
            <person name="Schroder I."/>
            <person name="Tallon L."/>
            <person name="Sadzewicz L."/>
            <person name="Zhao X."/>
            <person name="Boylan J."/>
            <person name="Ott S."/>
            <person name="Bowen H."/>
            <person name="Vavikolanu K."/>
            <person name="Mehta A."/>
            <person name="Aluvathingal J."/>
            <person name="Nadendla S."/>
            <person name="Lowell S."/>
            <person name="Myers T."/>
            <person name="Yan Y."/>
            <person name="Sichtig H."/>
        </authorList>
    </citation>
    <scope>NUCLEOTIDE SEQUENCE [LARGE SCALE GENOMIC DNA]</scope>
    <source>
        <strain evidence="5 6">FDAARGOS_911</strain>
    </source>
</reference>
<reference evidence="4" key="2">
    <citation type="submission" date="2022-09" db="EMBL/GenBank/DDBJ databases">
        <title>Aerococcus urinae taxonomy study.</title>
        <authorList>
            <person name="Christensen J."/>
            <person name="Senneby E."/>
        </authorList>
    </citation>
    <scope>NUCLEOTIDE SEQUENCE</scope>
    <source>
        <strain evidence="4">NLD-066-U95</strain>
    </source>
</reference>
<dbReference type="GO" id="GO:0016491">
    <property type="term" value="F:oxidoreductase activity"/>
    <property type="evidence" value="ECO:0007669"/>
    <property type="project" value="UniProtKB-KW"/>
</dbReference>
<dbReference type="GeneID" id="35768162"/>
<dbReference type="PANTHER" id="PTHR43673:SF10">
    <property type="entry name" value="NADH DEHYDROGENASE_NAD(P)H NITROREDUCTASE XCC3605-RELATED"/>
    <property type="match status" value="1"/>
</dbReference>
<dbReference type="InterPro" id="IPR000415">
    <property type="entry name" value="Nitroreductase-like"/>
</dbReference>
<dbReference type="InterPro" id="IPR029479">
    <property type="entry name" value="Nitroreductase"/>
</dbReference>
<dbReference type="Proteomes" id="UP001069145">
    <property type="component" value="Unassembled WGS sequence"/>
</dbReference>
<dbReference type="RefSeq" id="WP_060778911.1">
    <property type="nucleotide sequence ID" value="NZ_CAJHLF010000004.1"/>
</dbReference>
<gene>
    <name evidence="5" type="ORF">I6G68_01700</name>
    <name evidence="4" type="ORF">ODY43_03160</name>
</gene>
<dbReference type="Gene3D" id="3.40.109.10">
    <property type="entry name" value="NADH Oxidase"/>
    <property type="match status" value="1"/>
</dbReference>
<dbReference type="Proteomes" id="UP000594771">
    <property type="component" value="Chromosome"/>
</dbReference>
<organism evidence="5 6">
    <name type="scientific">Aerococcus urinae</name>
    <dbReference type="NCBI Taxonomy" id="1376"/>
    <lineage>
        <taxon>Bacteria</taxon>
        <taxon>Bacillati</taxon>
        <taxon>Bacillota</taxon>
        <taxon>Bacilli</taxon>
        <taxon>Lactobacillales</taxon>
        <taxon>Aerococcaceae</taxon>
        <taxon>Aerococcus</taxon>
    </lineage>
</organism>
<accession>A0A0X8FFV3</accession>
<dbReference type="PANTHER" id="PTHR43673">
    <property type="entry name" value="NAD(P)H NITROREDUCTASE YDGI-RELATED"/>
    <property type="match status" value="1"/>
</dbReference>
<comment type="similarity">
    <text evidence="1">Belongs to the nitroreductase family.</text>
</comment>
<dbReference type="EMBL" id="CP065662">
    <property type="protein sequence ID" value="QPS01814.1"/>
    <property type="molecule type" value="Genomic_DNA"/>
</dbReference>
<evidence type="ECO:0000313" key="5">
    <source>
        <dbReference type="EMBL" id="QPS01814.1"/>
    </source>
</evidence>
<proteinExistence type="inferred from homology"/>
<sequence length="218" mass="24904">MSTFKNNDFSDVLLQRRSIRLFDPELKISREELQDMVEETITAPSACNLQSWHFEIVDTEAGKEKLKSYFMPFNYPQIDSCSAMVLIFGDTQSHKNYRRVWEEAYEAGRISKEKLEEVFATFLPLYENGSREFLMADAMIDSSMAAMQLLLVTRGHGYEGNAIAGYNSQVAAQTLGLDPERYIPVLAVAIGKPAKNEEQSAVYQQRYGVDQVLHFFEE</sequence>